<sequence length="386" mass="40620">MTKVQDWVGRLSAACGPMLAALLLAALCGGPLPELATFAVLIVFGGGLAWLGGSSQRYRDLWMVTGPLIAFVASVAGLVFTAGWELAPTASAALWFGPALSLVACATWAMKPGQAWPAGTPALLAAVPVRVGAACAGAGLAALAVSLGGLQDTPWHAAVVAAVFGACAAVSCVLPLGSDIMQGRAADLRLARIRKLLEREEGMEWLSEDGELDFALPGAGPVSTRLPAHVEAPVHPWSDPDLEARAAGLQRDLLTAQDRIAEQSRVIVELKSVIAEQTARIDRLSAGYRRVREAATGNLSLLGGMRRDVEGALNDVGIISDSVGQIVGTSESTDLLIDESRQRLREALESMEYVRLSIEDSLDLVEAFAKRSRQIEDVLKDIADIA</sequence>
<dbReference type="SUPFAM" id="SSF58104">
    <property type="entry name" value="Methyl-accepting chemotaxis protein (MCP) signaling domain"/>
    <property type="match status" value="1"/>
</dbReference>
<comment type="caution">
    <text evidence="2">The sequence shown here is derived from an EMBL/GenBank/DDBJ whole genome shotgun (WGS) entry which is preliminary data.</text>
</comment>
<reference evidence="2 3" key="1">
    <citation type="submission" date="2019-03" db="EMBL/GenBank/DDBJ databases">
        <title>Lake Tanganyika Metagenome-Assembled Genomes (MAGs).</title>
        <authorList>
            <person name="Tran P."/>
        </authorList>
    </citation>
    <scope>NUCLEOTIDE SEQUENCE [LARGE SCALE GENOMIC DNA]</scope>
    <source>
        <strain evidence="2">K_DeepCast_65m_m2_236</strain>
    </source>
</reference>
<feature type="non-terminal residue" evidence="2">
    <location>
        <position position="386"/>
    </location>
</feature>
<feature type="transmembrane region" description="Helical" evidence="1">
    <location>
        <begin position="122"/>
        <end position="149"/>
    </location>
</feature>
<dbReference type="Proteomes" id="UP000703893">
    <property type="component" value="Unassembled WGS sequence"/>
</dbReference>
<feature type="transmembrane region" description="Helical" evidence="1">
    <location>
        <begin position="35"/>
        <end position="54"/>
    </location>
</feature>
<dbReference type="EMBL" id="VGJX01000827">
    <property type="protein sequence ID" value="MBM3276030.1"/>
    <property type="molecule type" value="Genomic_DNA"/>
</dbReference>
<accession>A0A937X8F2</accession>
<organism evidence="2 3">
    <name type="scientific">Candidatus Tanganyikabacteria bacterium</name>
    <dbReference type="NCBI Taxonomy" id="2961651"/>
    <lineage>
        <taxon>Bacteria</taxon>
        <taxon>Bacillati</taxon>
        <taxon>Candidatus Sericytochromatia</taxon>
        <taxon>Candidatus Tanganyikabacteria</taxon>
    </lineage>
</organism>
<feature type="transmembrane region" description="Helical" evidence="1">
    <location>
        <begin position="90"/>
        <end position="110"/>
    </location>
</feature>
<keyword evidence="1" id="KW-0812">Transmembrane</keyword>
<dbReference type="AlphaFoldDB" id="A0A937X8F2"/>
<keyword evidence="1" id="KW-1133">Transmembrane helix</keyword>
<evidence type="ECO:0000313" key="3">
    <source>
        <dbReference type="Proteomes" id="UP000703893"/>
    </source>
</evidence>
<dbReference type="Gene3D" id="1.10.287.950">
    <property type="entry name" value="Methyl-accepting chemotaxis protein"/>
    <property type="match status" value="1"/>
</dbReference>
<proteinExistence type="predicted"/>
<evidence type="ECO:0000256" key="1">
    <source>
        <dbReference type="SAM" id="Phobius"/>
    </source>
</evidence>
<name>A0A937X8F2_9BACT</name>
<protein>
    <submittedName>
        <fullName evidence="2">Uncharacterized protein</fullName>
    </submittedName>
</protein>
<evidence type="ECO:0000313" key="2">
    <source>
        <dbReference type="EMBL" id="MBM3276030.1"/>
    </source>
</evidence>
<keyword evidence="1" id="KW-0472">Membrane</keyword>
<feature type="transmembrane region" description="Helical" evidence="1">
    <location>
        <begin position="61"/>
        <end position="84"/>
    </location>
</feature>
<gene>
    <name evidence="2" type="ORF">FJZ00_12825</name>
</gene>
<feature type="transmembrane region" description="Helical" evidence="1">
    <location>
        <begin position="155"/>
        <end position="176"/>
    </location>
</feature>